<name>A0A0T5VNA6_9SPHI</name>
<keyword evidence="1" id="KW-0732">Signal</keyword>
<evidence type="ECO:0000256" key="1">
    <source>
        <dbReference type="SAM" id="SignalP"/>
    </source>
</evidence>
<dbReference type="OrthoDB" id="789612at2"/>
<sequence length="221" mass="25539">MIPALIIWLCKKYFAPKTYKTFSSKNPVHPKSVASLLFLICSFSSAFAQQSKFNIKRNGEVIGQMYFQQKDDGDNVYLKITSKVQTRFVFKIDVETEDVAHFKNGRLLNSNVNRVVNGNAKEAKKTSWVNNVYQLKTGDKISTINQPISYNMMLLYTKEPVNIPEIYSDNFQCFIPIQKNGAHQYRINLPDGNYNDYHFENGICKLVVVNHSLYTIRMERV</sequence>
<dbReference type="AlphaFoldDB" id="A0A0T5VNA6"/>
<comment type="caution">
    <text evidence="2">The sequence shown here is derived from an EMBL/GenBank/DDBJ whole genome shotgun (WGS) entry which is preliminary data.</text>
</comment>
<protein>
    <recommendedName>
        <fullName evidence="4">DUF3108 domain-containing protein</fullName>
    </recommendedName>
</protein>
<dbReference type="InterPro" id="IPR045767">
    <property type="entry name" value="DUF6134"/>
</dbReference>
<organism evidence="2 3">
    <name type="scientific">Pedobacter ginsenosidimutans</name>
    <dbReference type="NCBI Taxonomy" id="687842"/>
    <lineage>
        <taxon>Bacteria</taxon>
        <taxon>Pseudomonadati</taxon>
        <taxon>Bacteroidota</taxon>
        <taxon>Sphingobacteriia</taxon>
        <taxon>Sphingobacteriales</taxon>
        <taxon>Sphingobacteriaceae</taxon>
        <taxon>Pedobacter</taxon>
    </lineage>
</organism>
<dbReference type="STRING" id="687842.ASU31_14970"/>
<accession>A0A0T5VNA6</accession>
<dbReference type="EMBL" id="LMZQ01000010">
    <property type="protein sequence ID" value="KRT15328.1"/>
    <property type="molecule type" value="Genomic_DNA"/>
</dbReference>
<evidence type="ECO:0000313" key="3">
    <source>
        <dbReference type="Proteomes" id="UP000051950"/>
    </source>
</evidence>
<feature type="signal peptide" evidence="1">
    <location>
        <begin position="1"/>
        <end position="48"/>
    </location>
</feature>
<dbReference type="Proteomes" id="UP000051950">
    <property type="component" value="Unassembled WGS sequence"/>
</dbReference>
<feature type="chain" id="PRO_5006665393" description="DUF3108 domain-containing protein" evidence="1">
    <location>
        <begin position="49"/>
        <end position="221"/>
    </location>
</feature>
<dbReference type="RefSeq" id="WP_057933097.1">
    <property type="nucleotide sequence ID" value="NZ_LMZQ01000010.1"/>
</dbReference>
<evidence type="ECO:0000313" key="2">
    <source>
        <dbReference type="EMBL" id="KRT15328.1"/>
    </source>
</evidence>
<dbReference type="Pfam" id="PF19630">
    <property type="entry name" value="DUF6134"/>
    <property type="match status" value="1"/>
</dbReference>
<reference evidence="2 3" key="1">
    <citation type="submission" date="2015-11" db="EMBL/GenBank/DDBJ databases">
        <title>Sequence of Pedobacter ginsenosidimutans.</title>
        <authorList>
            <person name="Carson E."/>
            <person name="Keyser V."/>
            <person name="Newman J."/>
            <person name="Miller J."/>
        </authorList>
    </citation>
    <scope>NUCLEOTIDE SEQUENCE [LARGE SCALE GENOMIC DNA]</scope>
    <source>
        <strain evidence="2 3">KACC 14530</strain>
    </source>
</reference>
<keyword evidence="3" id="KW-1185">Reference proteome</keyword>
<proteinExistence type="predicted"/>
<gene>
    <name evidence="2" type="ORF">ASU31_14970</name>
</gene>
<evidence type="ECO:0008006" key="4">
    <source>
        <dbReference type="Google" id="ProtNLM"/>
    </source>
</evidence>